<evidence type="ECO:0000313" key="3">
    <source>
        <dbReference type="EMBL" id="EIJ88271.1"/>
    </source>
</evidence>
<dbReference type="InParanoid" id="I3EGC4"/>
<gene>
    <name evidence="3" type="ORF">NEQG_01715</name>
</gene>
<feature type="region of interest" description="Disordered" evidence="1">
    <location>
        <begin position="316"/>
        <end position="344"/>
    </location>
</feature>
<accession>I3EGC4</accession>
<proteinExistence type="predicted"/>
<feature type="compositionally biased region" description="Acidic residues" evidence="1">
    <location>
        <begin position="332"/>
        <end position="342"/>
    </location>
</feature>
<dbReference type="VEuPathDB" id="MicrosporidiaDB:NEQG_01715"/>
<reference evidence="3" key="1">
    <citation type="submission" date="2011-01" db="EMBL/GenBank/DDBJ databases">
        <title>The Genome Sequence of Nematocida parisii strain ERTm3.</title>
        <authorList>
            <consortium name="The Broad Institute Genome Sequencing Platform"/>
            <consortium name="The Broad Institute Genome Sequencing Center for Infectious Disease"/>
            <person name="Cuomo C."/>
            <person name="Troemel E."/>
            <person name="Young S.K."/>
            <person name="Zeng Q."/>
            <person name="Gargeya S."/>
            <person name="Fitzgerald M."/>
            <person name="Haas B."/>
            <person name="Abouelleil A."/>
            <person name="Alvarado L."/>
            <person name="Arachchi H.M."/>
            <person name="Berlin A."/>
            <person name="Chapman S.B."/>
            <person name="Gearin G."/>
            <person name="Goldberg J."/>
            <person name="Griggs A."/>
            <person name="Gujja S."/>
            <person name="Hansen M."/>
            <person name="Heiman D."/>
            <person name="Howarth C."/>
            <person name="Larimer J."/>
            <person name="Lui A."/>
            <person name="MacDonald P.J.P."/>
            <person name="McCowen C."/>
            <person name="Montmayeur A."/>
            <person name="Murphy C."/>
            <person name="Neiman D."/>
            <person name="Pearson M."/>
            <person name="Priest M."/>
            <person name="Roberts A."/>
            <person name="Saif S."/>
            <person name="Shea T."/>
            <person name="Sisk P."/>
            <person name="Stolte C."/>
            <person name="Sykes S."/>
            <person name="Wortman J."/>
            <person name="Nusbaum C."/>
            <person name="Birren B."/>
        </authorList>
    </citation>
    <scope>NUCLEOTIDE SEQUENCE</scope>
    <source>
        <strain evidence="3">ERTm3</strain>
    </source>
</reference>
<dbReference type="Pfam" id="PF12253">
    <property type="entry name" value="CAF1A_dimeriz"/>
    <property type="match status" value="1"/>
</dbReference>
<evidence type="ECO:0000259" key="2">
    <source>
        <dbReference type="Pfam" id="PF12253"/>
    </source>
</evidence>
<dbReference type="InterPro" id="IPR022043">
    <property type="entry name" value="CAF1A_DD"/>
</dbReference>
<protein>
    <recommendedName>
        <fullName evidence="2">Chromatin assembly factor 1 subunit A dimerization domain-containing protein</fullName>
    </recommendedName>
</protein>
<dbReference type="OMA" id="QIHGQIR"/>
<dbReference type="Proteomes" id="UP000002872">
    <property type="component" value="Unassembled WGS sequence"/>
</dbReference>
<feature type="domain" description="Chromatin assembly factor 1 subunit A dimerization" evidence="2">
    <location>
        <begin position="274"/>
        <end position="341"/>
    </location>
</feature>
<dbReference type="EMBL" id="GL870879">
    <property type="protein sequence ID" value="EIJ88271.1"/>
    <property type="molecule type" value="Genomic_DNA"/>
</dbReference>
<evidence type="ECO:0000313" key="4">
    <source>
        <dbReference type="Proteomes" id="UP000002872"/>
    </source>
</evidence>
<organism evidence="3 4">
    <name type="scientific">Nematocida parisii (strain ERTm3)</name>
    <name type="common">Nematode killer fungus</name>
    <dbReference type="NCBI Taxonomy" id="935791"/>
    <lineage>
        <taxon>Eukaryota</taxon>
        <taxon>Fungi</taxon>
        <taxon>Fungi incertae sedis</taxon>
        <taxon>Microsporidia</taxon>
        <taxon>Nematocida</taxon>
    </lineage>
</organism>
<evidence type="ECO:0000256" key="1">
    <source>
        <dbReference type="SAM" id="MobiDB-lite"/>
    </source>
</evidence>
<keyword evidence="4" id="KW-1185">Reference proteome</keyword>
<sequence length="377" mass="43878">MYFLVISAVQWRLFMGGAGSRLISVFCKYFMNLRFSIDALQMLIDFKASKDIYPSRELMTLFSDLLPITSDSCLPSFLAECAYEYFYCSKQEGVPTREEFLEWTKNWMESTSARILRISLPRDKSVVDEAGTHSITTGKQEKNFLIIDSKEISKNSPVHKSRREFIQNLKNRQKETDPSIKRVRMSMSEDILEARKEVLKITRTPKPRIKDVPIESSKSIKSNLLFFMTKRSTECTDKASNLFIKYPGIFYGNISTIRRCKEISIPTRMVFYQIHGQIRPPFYAVKDSKNALNPAHTRNSCRKILPEEEYLYDSEEEWVEEDGESIDKDSSESDEEESEDAEWVEKDTNELFFGKGQLPRIDYPVFTVRMVDEAKVE</sequence>
<name>I3EGC4_NEMP3</name>
<dbReference type="HOGENOM" id="CLU_733824_0_0_1"/>
<dbReference type="OrthoDB" id="2196056at2759"/>
<dbReference type="AlphaFoldDB" id="I3EGC4"/>